<evidence type="ECO:0000313" key="3">
    <source>
        <dbReference type="EMBL" id="NGO39159.1"/>
    </source>
</evidence>
<proteinExistence type="predicted"/>
<feature type="signal peptide" evidence="1">
    <location>
        <begin position="1"/>
        <end position="25"/>
    </location>
</feature>
<gene>
    <name evidence="3" type="ORF">G4L39_07080</name>
</gene>
<feature type="chain" id="PRO_5026859674" evidence="1">
    <location>
        <begin position="26"/>
        <end position="452"/>
    </location>
</feature>
<reference evidence="3 4" key="1">
    <citation type="submission" date="2020-02" db="EMBL/GenBank/DDBJ databases">
        <title>Draft genome sequence of Limisphaera ngatamarikiensis NGM72.4T, a thermophilic Verrucomicrobia grouped in subdivision 3.</title>
        <authorList>
            <person name="Carere C.R."/>
            <person name="Steen J."/>
            <person name="Hugenholtz P."/>
            <person name="Stott M.B."/>
        </authorList>
    </citation>
    <scope>NUCLEOTIDE SEQUENCE [LARGE SCALE GENOMIC DNA]</scope>
    <source>
        <strain evidence="3 4">NGM72.4</strain>
    </source>
</reference>
<evidence type="ECO:0000256" key="1">
    <source>
        <dbReference type="SAM" id="SignalP"/>
    </source>
</evidence>
<sequence length="452" mass="49400">MRAKWIFLVLGLSLGLIACRTPQVAFQEPALPGYVPLPAPSVTRLWLQPGDRVAICGDSITEQRMYSRLIEDYLTVCVPQYQVSVRQYGWSGERAPGFLARMTNDCLRFRPTLATTCYGMNDHEYRPYEERIGRAYVENLGAVVRAFQAHGARVIVGSPGCVGKVPHWVKSATGTVADLNRSLGTLRNLALQVAEREGAGFADVFVPMLRAGELGRQRFGTNFMIAGQDGVHPDWAGHGVMAYAFLKAMGLDGDIGTFMVDLRDNSIRVSPGHELVSAVGRTFTIRSHRYAFPACLPRAVIPEGPRPAFPACEDEPGNETASLRAAFGLVPFHQDLNRLMLVVRGGSAGSYRVRWGNTSKVFTAAELARGVNLAEAFEETPFAAAFARVDAAVAAKQAFETRQVKQIFHGPEGRADLEKAVRQTEAERDRLVAAIRAAFVPVTHTLSILPAS</sequence>
<dbReference type="SUPFAM" id="SSF52266">
    <property type="entry name" value="SGNH hydrolase"/>
    <property type="match status" value="1"/>
</dbReference>
<dbReference type="CDD" id="cd01834">
    <property type="entry name" value="SGNH_hydrolase_like_2"/>
    <property type="match status" value="1"/>
</dbReference>
<dbReference type="AlphaFoldDB" id="A0A6M1RNM6"/>
<dbReference type="GO" id="GO:0004622">
    <property type="term" value="F:phosphatidylcholine lysophospholipase activity"/>
    <property type="evidence" value="ECO:0007669"/>
    <property type="project" value="TreeGrafter"/>
</dbReference>
<dbReference type="InterPro" id="IPR036514">
    <property type="entry name" value="SGNH_hydro_sf"/>
</dbReference>
<dbReference type="Gene3D" id="3.40.50.1110">
    <property type="entry name" value="SGNH hydrolase"/>
    <property type="match status" value="1"/>
</dbReference>
<evidence type="ECO:0000313" key="4">
    <source>
        <dbReference type="Proteomes" id="UP000477311"/>
    </source>
</evidence>
<dbReference type="Pfam" id="PF13472">
    <property type="entry name" value="Lipase_GDSL_2"/>
    <property type="match status" value="1"/>
</dbReference>
<keyword evidence="1" id="KW-0732">Signal</keyword>
<dbReference type="PANTHER" id="PTHR30383">
    <property type="entry name" value="THIOESTERASE 1/PROTEASE 1/LYSOPHOSPHOLIPASE L1"/>
    <property type="match status" value="1"/>
</dbReference>
<dbReference type="Proteomes" id="UP000477311">
    <property type="component" value="Unassembled WGS sequence"/>
</dbReference>
<dbReference type="InterPro" id="IPR013830">
    <property type="entry name" value="SGNH_hydro"/>
</dbReference>
<name>A0A6M1RNM6_9BACT</name>
<dbReference type="EMBL" id="JAAKYA010000048">
    <property type="protein sequence ID" value="NGO39159.1"/>
    <property type="molecule type" value="Genomic_DNA"/>
</dbReference>
<comment type="caution">
    <text evidence="3">The sequence shown here is derived from an EMBL/GenBank/DDBJ whole genome shotgun (WGS) entry which is preliminary data.</text>
</comment>
<accession>A0A6M1RNM6</accession>
<keyword evidence="4" id="KW-1185">Reference proteome</keyword>
<organism evidence="3 4">
    <name type="scientific">Limisphaera ngatamarikiensis</name>
    <dbReference type="NCBI Taxonomy" id="1324935"/>
    <lineage>
        <taxon>Bacteria</taxon>
        <taxon>Pseudomonadati</taxon>
        <taxon>Verrucomicrobiota</taxon>
        <taxon>Verrucomicrobiia</taxon>
        <taxon>Limisphaerales</taxon>
        <taxon>Limisphaeraceae</taxon>
        <taxon>Limisphaera</taxon>
    </lineage>
</organism>
<keyword evidence="3" id="KW-0378">Hydrolase</keyword>
<dbReference type="InterPro" id="IPR051532">
    <property type="entry name" value="Ester_Hydrolysis_Enzymes"/>
</dbReference>
<dbReference type="RefSeq" id="WP_165107013.1">
    <property type="nucleotide sequence ID" value="NZ_JAAKYA010000048.1"/>
</dbReference>
<protein>
    <submittedName>
        <fullName evidence="3">SGNH/GDSL hydrolase family protein</fullName>
    </submittedName>
</protein>
<feature type="domain" description="SGNH hydrolase-type esterase" evidence="2">
    <location>
        <begin position="57"/>
        <end position="238"/>
    </location>
</feature>
<dbReference type="PROSITE" id="PS51257">
    <property type="entry name" value="PROKAR_LIPOPROTEIN"/>
    <property type="match status" value="1"/>
</dbReference>
<evidence type="ECO:0000259" key="2">
    <source>
        <dbReference type="Pfam" id="PF13472"/>
    </source>
</evidence>
<dbReference type="PANTHER" id="PTHR30383:SF5">
    <property type="entry name" value="SGNH HYDROLASE-TYPE ESTERASE DOMAIN-CONTAINING PROTEIN"/>
    <property type="match status" value="1"/>
</dbReference>